<name>A0AA36G0K5_9BILA</name>
<dbReference type="AlphaFoldDB" id="A0AA36G0K5"/>
<protein>
    <submittedName>
        <fullName evidence="3">Uncharacterized protein</fullName>
    </submittedName>
</protein>
<keyword evidence="1" id="KW-0175">Coiled coil</keyword>
<reference evidence="3" key="1">
    <citation type="submission" date="2023-06" db="EMBL/GenBank/DDBJ databases">
        <authorList>
            <person name="Delattre M."/>
        </authorList>
    </citation>
    <scope>NUCLEOTIDE SEQUENCE</scope>
    <source>
        <strain evidence="3">AF72</strain>
    </source>
</reference>
<proteinExistence type="predicted"/>
<dbReference type="EMBL" id="CATQJA010002568">
    <property type="protein sequence ID" value="CAJ0571510.1"/>
    <property type="molecule type" value="Genomic_DNA"/>
</dbReference>
<evidence type="ECO:0000313" key="3">
    <source>
        <dbReference type="EMBL" id="CAJ0571510.1"/>
    </source>
</evidence>
<comment type="caution">
    <text evidence="3">The sequence shown here is derived from an EMBL/GenBank/DDBJ whole genome shotgun (WGS) entry which is preliminary data.</text>
</comment>
<feature type="compositionally biased region" description="Basic and acidic residues" evidence="2">
    <location>
        <begin position="294"/>
        <end position="307"/>
    </location>
</feature>
<gene>
    <name evidence="3" type="ORF">MSPICULIGERA_LOCUS9914</name>
</gene>
<feature type="coiled-coil region" evidence="1">
    <location>
        <begin position="136"/>
        <end position="163"/>
    </location>
</feature>
<dbReference type="Proteomes" id="UP001177023">
    <property type="component" value="Unassembled WGS sequence"/>
</dbReference>
<sequence>MDIDTNLLLAEKDAAYLTVRRRRLELEEANKDYEREEALLHLLEKRQFAVAAVDQEALLNAWNIGNAERMAARKRFTPAPEPTIEAYNVVGQPRSGSYPRSIHEDSAEALFEADSRLAYGLEALNNLNKGAWEDRLPELRTKIVQAEKKLAVAQAAYDDMAARTRAAGSYFNNINKELGRQCAEADYALPPPQEYGPMPPLIHWLNGQYIGYIEGIATSTHPTWIGRPEQDSGTKVPGAFSGEHREGVDTNDFPRPGNTEAHVYAILVDDATSQSTSNEKANPFDGGAASSDGKSAETMHDEHDAAKTPKRGKGRPSSLQDGYCVNCPPSKGLQPVRNIYTHPLCPPCGTLYINASTRALDKKACNGTWCTKAKPCAICSFEKKWAPLGFRPYTNTTKKPTELIIVHSE</sequence>
<evidence type="ECO:0000313" key="4">
    <source>
        <dbReference type="Proteomes" id="UP001177023"/>
    </source>
</evidence>
<feature type="coiled-coil region" evidence="1">
    <location>
        <begin position="16"/>
        <end position="46"/>
    </location>
</feature>
<feature type="non-terminal residue" evidence="3">
    <location>
        <position position="1"/>
    </location>
</feature>
<keyword evidence="4" id="KW-1185">Reference proteome</keyword>
<accession>A0AA36G0K5</accession>
<feature type="region of interest" description="Disordered" evidence="2">
    <location>
        <begin position="227"/>
        <end position="258"/>
    </location>
</feature>
<feature type="region of interest" description="Disordered" evidence="2">
    <location>
        <begin position="274"/>
        <end position="319"/>
    </location>
</feature>
<evidence type="ECO:0000256" key="2">
    <source>
        <dbReference type="SAM" id="MobiDB-lite"/>
    </source>
</evidence>
<organism evidence="3 4">
    <name type="scientific">Mesorhabditis spiculigera</name>
    <dbReference type="NCBI Taxonomy" id="96644"/>
    <lineage>
        <taxon>Eukaryota</taxon>
        <taxon>Metazoa</taxon>
        <taxon>Ecdysozoa</taxon>
        <taxon>Nematoda</taxon>
        <taxon>Chromadorea</taxon>
        <taxon>Rhabditida</taxon>
        <taxon>Rhabditina</taxon>
        <taxon>Rhabditomorpha</taxon>
        <taxon>Rhabditoidea</taxon>
        <taxon>Rhabditidae</taxon>
        <taxon>Mesorhabditinae</taxon>
        <taxon>Mesorhabditis</taxon>
    </lineage>
</organism>
<evidence type="ECO:0000256" key="1">
    <source>
        <dbReference type="SAM" id="Coils"/>
    </source>
</evidence>